<name>A0A7J7J0D2_BUGNE</name>
<evidence type="ECO:0000256" key="5">
    <source>
        <dbReference type="ARBA" id="ARBA00022837"/>
    </source>
</evidence>
<dbReference type="Pfam" id="PF00191">
    <property type="entry name" value="Annexin"/>
    <property type="match status" value="4"/>
</dbReference>
<proteinExistence type="inferred from homology"/>
<comment type="function">
    <text evidence="8">Calcium/phospholipid-binding protein which promotes membrane fusion and is involved in exocytosis.</text>
</comment>
<feature type="compositionally biased region" description="Low complexity" evidence="12">
    <location>
        <begin position="124"/>
        <end position="140"/>
    </location>
</feature>
<dbReference type="SMART" id="SM00335">
    <property type="entry name" value="ANX"/>
    <property type="match status" value="4"/>
</dbReference>
<dbReference type="GO" id="GO:0012506">
    <property type="term" value="C:vesicle membrane"/>
    <property type="evidence" value="ECO:0007669"/>
    <property type="project" value="TreeGrafter"/>
</dbReference>
<evidence type="ECO:0000256" key="3">
    <source>
        <dbReference type="ARBA" id="ARBA00007831"/>
    </source>
</evidence>
<evidence type="ECO:0000256" key="10">
    <source>
        <dbReference type="ARBA" id="ARBA00060393"/>
    </source>
</evidence>
<dbReference type="Proteomes" id="UP000593567">
    <property type="component" value="Unassembled WGS sequence"/>
</dbReference>
<dbReference type="GO" id="GO:0043657">
    <property type="term" value="C:host cell"/>
    <property type="evidence" value="ECO:0007669"/>
    <property type="project" value="UniProtKB-SubCell"/>
</dbReference>
<evidence type="ECO:0000256" key="7">
    <source>
        <dbReference type="ARBA" id="ARBA00023302"/>
    </source>
</evidence>
<dbReference type="FunFam" id="1.10.220.10:FF:000004">
    <property type="entry name" value="Annexin"/>
    <property type="match status" value="1"/>
</dbReference>
<keyword evidence="7 11" id="KW-0111">Calcium/phospholipid-binding</keyword>
<feature type="compositionally biased region" description="Low complexity" evidence="12">
    <location>
        <begin position="1"/>
        <end position="12"/>
    </location>
</feature>
<comment type="function">
    <text evidence="9">Involved in reproduction of the worm. Involved in host-parasite interaction. Delivered into the host cell by means of parasite exosomes. Binds to acidic phospholipid membranes in a calcium-dependent manner in vitro. Causes aggregation of liposomes in the presence of calcium, but not in its absence. Likely to promote membrane fusion. May provide structural integrity within the tegument.</text>
</comment>
<sequence>MGRSSSSSSSSDSSDDERKRYKKEQKRLRKIQKYGPGYYDNKPKKHHKKDKHNQYSVPGQFAVGHGPSNPYTAAYPPAPGGYPSQPGYPPQGGAYPPAPGAYPPSGSGPQGYPPSGYPGGAPGAGPFTAPGQYPPGQGFPTPGGGSDIGFGGAPGVAPGGFSVPPQSSYGAPPSGPPSGMGFDSGYPAQPGGSYPPAPGAFPPSAGGPPGGYGAPGSYQPPPAAPVAYQPPPVQGGYQQQPPPQGGYQQQPPPQGGYQQQPPPQGGYQQPPHQGGYQQPPPVQGQQPSAPSGGYQQPPKQQSGTAALAKDFSKMATMGTAEKFEGTIKPAHPFNAEQDCEILRKAMKGMGTDEQAIIDVVRNRSNVQRQQIKKLFKTMYGKDLIRDLQGELSGNFRETIMALFEATTYYDAWTLNQAMVGLGTKEAPLIEILCTRTNAEILEIVRCYKQHFRRDLEKDIVDDTSGHFKRLLVSCCQGNRAELTPAQWNDVFTKGPESVVDRALAKKEAEELYRAGEKKIGTDESAFLKIMALRHFYQLRATFEEYARISQRDILNSIGREMSGDLESGFKALVMSARNRPEYFADKLYKSMKGAGTNDSTLIRIVVSRSEIDLKQIKAVFFDKYKKTLAKFIEQDTSGDYKKMLVGIVGYDW</sequence>
<gene>
    <name evidence="13" type="ORF">EB796_022058</name>
</gene>
<dbReference type="PRINTS" id="PR00196">
    <property type="entry name" value="ANNEXIN"/>
</dbReference>
<dbReference type="Gene3D" id="1.10.220.10">
    <property type="entry name" value="Annexin"/>
    <property type="match status" value="4"/>
</dbReference>
<evidence type="ECO:0000256" key="4">
    <source>
        <dbReference type="ARBA" id="ARBA00022737"/>
    </source>
</evidence>
<evidence type="ECO:0000256" key="2">
    <source>
        <dbReference type="ARBA" id="ARBA00004550"/>
    </source>
</evidence>
<dbReference type="GO" id="GO:0005544">
    <property type="term" value="F:calcium-dependent phospholipid binding"/>
    <property type="evidence" value="ECO:0007669"/>
    <property type="project" value="UniProtKB-KW"/>
</dbReference>
<evidence type="ECO:0000256" key="11">
    <source>
        <dbReference type="RuleBase" id="RU003540"/>
    </source>
</evidence>
<evidence type="ECO:0000256" key="12">
    <source>
        <dbReference type="SAM" id="MobiDB-lite"/>
    </source>
</evidence>
<dbReference type="GO" id="GO:0005509">
    <property type="term" value="F:calcium ion binding"/>
    <property type="evidence" value="ECO:0007669"/>
    <property type="project" value="InterPro"/>
</dbReference>
<dbReference type="SUPFAM" id="SSF47874">
    <property type="entry name" value="Annexin"/>
    <property type="match status" value="1"/>
</dbReference>
<organism evidence="13 14">
    <name type="scientific">Bugula neritina</name>
    <name type="common">Brown bryozoan</name>
    <name type="synonym">Sertularia neritina</name>
    <dbReference type="NCBI Taxonomy" id="10212"/>
    <lineage>
        <taxon>Eukaryota</taxon>
        <taxon>Metazoa</taxon>
        <taxon>Spiralia</taxon>
        <taxon>Lophotrochozoa</taxon>
        <taxon>Bryozoa</taxon>
        <taxon>Gymnolaemata</taxon>
        <taxon>Cheilostomatida</taxon>
        <taxon>Flustrina</taxon>
        <taxon>Buguloidea</taxon>
        <taxon>Bugulidae</taxon>
        <taxon>Bugula</taxon>
    </lineage>
</organism>
<evidence type="ECO:0000256" key="1">
    <source>
        <dbReference type="ARBA" id="ARBA00004340"/>
    </source>
</evidence>
<dbReference type="GO" id="GO:0001786">
    <property type="term" value="F:phosphatidylserine binding"/>
    <property type="evidence" value="ECO:0007669"/>
    <property type="project" value="TreeGrafter"/>
</dbReference>
<evidence type="ECO:0000313" key="13">
    <source>
        <dbReference type="EMBL" id="KAF6019639.1"/>
    </source>
</evidence>
<dbReference type="EMBL" id="VXIV02003217">
    <property type="protein sequence ID" value="KAF6019639.1"/>
    <property type="molecule type" value="Genomic_DNA"/>
</dbReference>
<feature type="compositionally biased region" description="Pro residues" evidence="12">
    <location>
        <begin position="240"/>
        <end position="264"/>
    </location>
</feature>
<feature type="compositionally biased region" description="Pro residues" evidence="12">
    <location>
        <begin position="218"/>
        <end position="233"/>
    </location>
</feature>
<dbReference type="FunFam" id="1.10.220.10:FF:000003">
    <property type="entry name" value="Annexin"/>
    <property type="match status" value="1"/>
</dbReference>
<feature type="compositionally biased region" description="Basic residues" evidence="12">
    <location>
        <begin position="20"/>
        <end position="32"/>
    </location>
</feature>
<keyword evidence="6 11" id="KW-0041">Annexin</keyword>
<accession>A0A7J7J0D2</accession>
<dbReference type="FunFam" id="1.10.220.10:FF:000001">
    <property type="entry name" value="Annexin"/>
    <property type="match status" value="1"/>
</dbReference>
<dbReference type="OrthoDB" id="37886at2759"/>
<comment type="similarity">
    <text evidence="3 11">Belongs to the annexin family.</text>
</comment>
<feature type="compositionally biased region" description="Low complexity" evidence="12">
    <location>
        <begin position="265"/>
        <end position="298"/>
    </location>
</feature>
<dbReference type="PANTHER" id="PTHR10502:SF239">
    <property type="entry name" value="ANNEXIN A7"/>
    <property type="match status" value="1"/>
</dbReference>
<evidence type="ECO:0000256" key="9">
    <source>
        <dbReference type="ARBA" id="ARBA00059330"/>
    </source>
</evidence>
<comment type="subcellular location">
    <subcellularLocation>
        <location evidence="1">Host cell</location>
    </subcellularLocation>
    <subcellularLocation>
        <location evidence="2">Secreted</location>
        <location evidence="2">Extracellular exosome</location>
    </subcellularLocation>
    <subcellularLocation>
        <location evidence="10">Tegument</location>
    </subcellularLocation>
</comment>
<feature type="region of interest" description="Disordered" evidence="12">
    <location>
        <begin position="1"/>
        <end position="306"/>
    </location>
</feature>
<dbReference type="GO" id="GO:0005737">
    <property type="term" value="C:cytoplasm"/>
    <property type="evidence" value="ECO:0007669"/>
    <property type="project" value="TreeGrafter"/>
</dbReference>
<evidence type="ECO:0000256" key="8">
    <source>
        <dbReference type="ARBA" id="ARBA00037210"/>
    </source>
</evidence>
<keyword evidence="14" id="KW-1185">Reference proteome</keyword>
<comment type="domain">
    <text evidence="11">A pair of annexin repeats may form one binding site for calcium and phospholipid.</text>
</comment>
<dbReference type="PROSITE" id="PS00223">
    <property type="entry name" value="ANNEXIN_1"/>
    <property type="match status" value="2"/>
</dbReference>
<dbReference type="InterPro" id="IPR018502">
    <property type="entry name" value="Annexin_repeat"/>
</dbReference>
<feature type="compositionally biased region" description="Low complexity" evidence="12">
    <location>
        <begin position="70"/>
        <end position="95"/>
    </location>
</feature>
<dbReference type="GO" id="GO:0005576">
    <property type="term" value="C:extracellular region"/>
    <property type="evidence" value="ECO:0007669"/>
    <property type="project" value="UniProtKB-SubCell"/>
</dbReference>
<dbReference type="InterPro" id="IPR001464">
    <property type="entry name" value="Annexin"/>
</dbReference>
<dbReference type="InterPro" id="IPR037104">
    <property type="entry name" value="Annexin_sf"/>
</dbReference>
<feature type="compositionally biased region" description="Gly residues" evidence="12">
    <location>
        <begin position="141"/>
        <end position="158"/>
    </location>
</feature>
<protein>
    <recommendedName>
        <fullName evidence="11">Annexin</fullName>
    </recommendedName>
</protein>
<feature type="compositionally biased region" description="Low complexity" evidence="12">
    <location>
        <begin position="159"/>
        <end position="192"/>
    </location>
</feature>
<dbReference type="InterPro" id="IPR018252">
    <property type="entry name" value="Annexin_repeat_CS"/>
</dbReference>
<dbReference type="FunFam" id="1.10.220.10:FF:000002">
    <property type="entry name" value="Annexin"/>
    <property type="match status" value="1"/>
</dbReference>
<keyword evidence="4 11" id="KW-0677">Repeat</keyword>
<comment type="caution">
    <text evidence="13">The sequence shown here is derived from an EMBL/GenBank/DDBJ whole genome shotgun (WGS) entry which is preliminary data.</text>
</comment>
<evidence type="ECO:0000256" key="6">
    <source>
        <dbReference type="ARBA" id="ARBA00023216"/>
    </source>
</evidence>
<dbReference type="GO" id="GO:0005634">
    <property type="term" value="C:nucleus"/>
    <property type="evidence" value="ECO:0007669"/>
    <property type="project" value="TreeGrafter"/>
</dbReference>
<dbReference type="PROSITE" id="PS51897">
    <property type="entry name" value="ANNEXIN_2"/>
    <property type="match status" value="4"/>
</dbReference>
<dbReference type="PRINTS" id="PR01871">
    <property type="entry name" value="ANNEXINVII"/>
</dbReference>
<dbReference type="AlphaFoldDB" id="A0A7J7J0D2"/>
<dbReference type="PANTHER" id="PTHR10502">
    <property type="entry name" value="ANNEXIN"/>
    <property type="match status" value="1"/>
</dbReference>
<reference evidence="13" key="1">
    <citation type="submission" date="2020-06" db="EMBL/GenBank/DDBJ databases">
        <title>Draft genome of Bugula neritina, a colonial animal packing powerful symbionts and potential medicines.</title>
        <authorList>
            <person name="Rayko M."/>
        </authorList>
    </citation>
    <scope>NUCLEOTIDE SEQUENCE [LARGE SCALE GENOMIC DNA]</scope>
    <source>
        <strain evidence="13">Kwan_BN1</strain>
    </source>
</reference>
<keyword evidence="5 11" id="KW-0106">Calcium</keyword>
<dbReference type="GO" id="GO:0005886">
    <property type="term" value="C:plasma membrane"/>
    <property type="evidence" value="ECO:0007669"/>
    <property type="project" value="TreeGrafter"/>
</dbReference>
<evidence type="ECO:0000313" key="14">
    <source>
        <dbReference type="Proteomes" id="UP000593567"/>
    </source>
</evidence>